<dbReference type="GO" id="GO:0016829">
    <property type="term" value="F:lyase activity"/>
    <property type="evidence" value="ECO:0007669"/>
    <property type="project" value="UniProtKB-KW"/>
</dbReference>
<gene>
    <name evidence="3" type="ORF">DR999_PMT19467</name>
    <name evidence="2" type="ORF">DR999_PMT22528</name>
</gene>
<comment type="caution">
    <text evidence="2">The sequence shown here is derived from an EMBL/GenBank/DDBJ whole genome shotgun (WGS) entry which is preliminary data.</text>
</comment>
<evidence type="ECO:0000313" key="4">
    <source>
        <dbReference type="Proteomes" id="UP000297703"/>
    </source>
</evidence>
<dbReference type="AlphaFoldDB" id="A0A4D9DEG8"/>
<feature type="compositionally biased region" description="Pro residues" evidence="1">
    <location>
        <begin position="77"/>
        <end position="87"/>
    </location>
</feature>
<reference evidence="2 4" key="2">
    <citation type="submission" date="2019-04" db="EMBL/GenBank/DDBJ databases">
        <title>The genome sequence of big-headed turtle.</title>
        <authorList>
            <person name="Gong S."/>
        </authorList>
    </citation>
    <scope>NUCLEOTIDE SEQUENCE [LARGE SCALE GENOMIC DNA]</scope>
    <source>
        <strain evidence="2">DO16091913</strain>
        <tissue evidence="2">Muscle</tissue>
    </source>
</reference>
<dbReference type="EMBL" id="QXTE01001359">
    <property type="protein sequence ID" value="TFJ95784.1"/>
    <property type="molecule type" value="Genomic_DNA"/>
</dbReference>
<dbReference type="EMBL" id="QXTE01000383">
    <property type="protein sequence ID" value="TFJ98612.1"/>
    <property type="molecule type" value="Genomic_DNA"/>
</dbReference>
<feature type="region of interest" description="Disordered" evidence="1">
    <location>
        <begin position="1"/>
        <end position="22"/>
    </location>
</feature>
<accession>A0A4D9DEG8</accession>
<name>A0A4D9DEG8_9SAUR</name>
<feature type="region of interest" description="Disordered" evidence="1">
    <location>
        <begin position="74"/>
        <end position="98"/>
    </location>
</feature>
<dbReference type="Proteomes" id="UP000297703">
    <property type="component" value="Unassembled WGS sequence"/>
</dbReference>
<organism evidence="2 4">
    <name type="scientific">Platysternon megacephalum</name>
    <name type="common">big-headed turtle</name>
    <dbReference type="NCBI Taxonomy" id="55544"/>
    <lineage>
        <taxon>Eukaryota</taxon>
        <taxon>Metazoa</taxon>
        <taxon>Chordata</taxon>
        <taxon>Craniata</taxon>
        <taxon>Vertebrata</taxon>
        <taxon>Euteleostomi</taxon>
        <taxon>Archelosauria</taxon>
        <taxon>Testudinata</taxon>
        <taxon>Testudines</taxon>
        <taxon>Cryptodira</taxon>
        <taxon>Durocryptodira</taxon>
        <taxon>Testudinoidea</taxon>
        <taxon>Platysternidae</taxon>
        <taxon>Platysternon</taxon>
    </lineage>
</organism>
<sequence>MGSWHSGCHAGPGSQHPGWTPGAIEEHKAVLGSRCRLRPLPPPSWALGAIPVGPGHCRVWGPALQKVSLLTGLRGIPSPPPPQPLAPAPGQEVTPLPASFTPGFGWGLDFR</sequence>
<keyword evidence="2" id="KW-0456">Lyase</keyword>
<keyword evidence="4" id="KW-1185">Reference proteome</keyword>
<evidence type="ECO:0000256" key="1">
    <source>
        <dbReference type="SAM" id="MobiDB-lite"/>
    </source>
</evidence>
<evidence type="ECO:0000313" key="3">
    <source>
        <dbReference type="EMBL" id="TFJ98612.1"/>
    </source>
</evidence>
<evidence type="ECO:0000313" key="2">
    <source>
        <dbReference type="EMBL" id="TFJ95784.1"/>
    </source>
</evidence>
<proteinExistence type="predicted"/>
<reference evidence="2 4" key="1">
    <citation type="submission" date="2019-04" db="EMBL/GenBank/DDBJ databases">
        <title>Draft genome of the big-headed turtle Platysternon megacephalum.</title>
        <authorList>
            <person name="Gong S."/>
        </authorList>
    </citation>
    <scope>NUCLEOTIDE SEQUENCE [LARGE SCALE GENOMIC DNA]</scope>
    <source>
        <strain evidence="2">DO16091913</strain>
        <tissue evidence="2">Muscle</tissue>
    </source>
</reference>
<protein>
    <submittedName>
        <fullName evidence="2">Hydroxymethylglutaryl-CoA lyase</fullName>
    </submittedName>
    <submittedName>
        <fullName evidence="3">Ribonuclease</fullName>
    </submittedName>
</protein>